<dbReference type="InterPro" id="IPR054058">
    <property type="entry name" value="HTH_67"/>
</dbReference>
<sequence length="290" mass="30748">MTKPSERARTLWQLLEPVHAAVYFAPETKSAYDAIGLKGYWMGYFASRAAALGPVGPEVVEAVFYVFHPAMVARALPDAWEAADPQTVLDARADIARTTLRRALGDQADSPEVSTAAEIAVRLALAAPRAGRPLGAAQAAVPVPDEPLDALWWAASVLREHRGDGHVAALTSYGIDPCEALVLHAATGVFGDDGAAYVQSMRKWPDEEWAAARERLVARNWVDPDGAITAAGHEARQAVEHVTDAMAATAYDAPDETLDRLETALTPLAALVMSTGAVPATTPVGIRPGV</sequence>
<reference evidence="1 2" key="1">
    <citation type="submission" date="2015-03" db="EMBL/GenBank/DDBJ databases">
        <title>Luteipulveratus halotolerans sp. nov., a novel actinobacterium (Dermacoccaceae) from Sarawak, Malaysia.</title>
        <authorList>
            <person name="Juboi H."/>
            <person name="Basik A."/>
            <person name="Shamsul S.S."/>
            <person name="Arnold P."/>
            <person name="Schmitt E.K."/>
            <person name="Sanglier J.-J."/>
            <person name="Yeo T."/>
        </authorList>
    </citation>
    <scope>NUCLEOTIDE SEQUENCE [LARGE SCALE GENOMIC DNA]</scope>
    <source>
        <strain evidence="1 2">MN07-A0370</strain>
    </source>
</reference>
<dbReference type="STRING" id="571913.VV02_24585"/>
<dbReference type="EMBL" id="CP011112">
    <property type="protein sequence ID" value="AKU19285.1"/>
    <property type="molecule type" value="Genomic_DNA"/>
</dbReference>
<dbReference type="OrthoDB" id="157052at2"/>
<dbReference type="NCBIfam" id="NF047719">
    <property type="entry name" value="SCO6745_fam_HTH"/>
    <property type="match status" value="1"/>
</dbReference>
<accession>A0A0K1JRV9</accession>
<dbReference type="PATRIC" id="fig|571913.6.peg.4985"/>
<proteinExistence type="predicted"/>
<keyword evidence="2" id="KW-1185">Reference proteome</keyword>
<evidence type="ECO:0000313" key="1">
    <source>
        <dbReference type="EMBL" id="AKU19285.1"/>
    </source>
</evidence>
<name>A0A0K1JRV9_9MICO</name>
<dbReference type="Pfam" id="PF21863">
    <property type="entry name" value="HTH_67"/>
    <property type="match status" value="1"/>
</dbReference>
<evidence type="ECO:0000313" key="2">
    <source>
        <dbReference type="Proteomes" id="UP000066480"/>
    </source>
</evidence>
<dbReference type="KEGG" id="lmoi:VV02_24585"/>
<organism evidence="1 2">
    <name type="scientific">Luteipulveratus mongoliensis</name>
    <dbReference type="NCBI Taxonomy" id="571913"/>
    <lineage>
        <taxon>Bacteria</taxon>
        <taxon>Bacillati</taxon>
        <taxon>Actinomycetota</taxon>
        <taxon>Actinomycetes</taxon>
        <taxon>Micrococcales</taxon>
        <taxon>Dermacoccaceae</taxon>
        <taxon>Luteipulveratus</taxon>
    </lineage>
</organism>
<protein>
    <recommendedName>
        <fullName evidence="3">SalK</fullName>
    </recommendedName>
</protein>
<dbReference type="AlphaFoldDB" id="A0A0K1JRV9"/>
<gene>
    <name evidence="1" type="ORF">VV02_24585</name>
</gene>
<evidence type="ECO:0008006" key="3">
    <source>
        <dbReference type="Google" id="ProtNLM"/>
    </source>
</evidence>
<dbReference type="Proteomes" id="UP000066480">
    <property type="component" value="Chromosome"/>
</dbReference>